<organism evidence="2 3">
    <name type="scientific">Micromonospora parva</name>
    <dbReference type="NCBI Taxonomy" id="1464048"/>
    <lineage>
        <taxon>Bacteria</taxon>
        <taxon>Bacillati</taxon>
        <taxon>Actinomycetota</taxon>
        <taxon>Actinomycetes</taxon>
        <taxon>Micromonosporales</taxon>
        <taxon>Micromonosporaceae</taxon>
        <taxon>Micromonospora</taxon>
    </lineage>
</organism>
<feature type="domain" description="Pyrrolo-quinoline quinone repeat" evidence="1">
    <location>
        <begin position="179"/>
        <end position="360"/>
    </location>
</feature>
<evidence type="ECO:0000259" key="1">
    <source>
        <dbReference type="Pfam" id="PF13360"/>
    </source>
</evidence>
<dbReference type="SUPFAM" id="SSF50998">
    <property type="entry name" value="Quinoprotein alcohol dehydrogenase-like"/>
    <property type="match status" value="1"/>
</dbReference>
<dbReference type="Pfam" id="PF13360">
    <property type="entry name" value="PQQ_2"/>
    <property type="match status" value="1"/>
</dbReference>
<evidence type="ECO:0000313" key="3">
    <source>
        <dbReference type="Proteomes" id="UP001602287"/>
    </source>
</evidence>
<proteinExistence type="predicted"/>
<dbReference type="InterPro" id="IPR011047">
    <property type="entry name" value="Quinoprotein_ADH-like_sf"/>
</dbReference>
<protein>
    <submittedName>
        <fullName evidence="2">PQQ-binding-like beta-propeller repeat protein</fullName>
    </submittedName>
</protein>
<gene>
    <name evidence="2" type="ORF">ACFY3B_09695</name>
</gene>
<dbReference type="Gene3D" id="2.130.10.10">
    <property type="entry name" value="YVTN repeat-like/Quinoprotein amine dehydrogenase"/>
    <property type="match status" value="1"/>
</dbReference>
<dbReference type="InterPro" id="IPR015943">
    <property type="entry name" value="WD40/YVTN_repeat-like_dom_sf"/>
</dbReference>
<keyword evidence="3" id="KW-1185">Reference proteome</keyword>
<dbReference type="InterPro" id="IPR002372">
    <property type="entry name" value="PQQ_rpt_dom"/>
</dbReference>
<comment type="caution">
    <text evidence="2">The sequence shown here is derived from an EMBL/GenBank/DDBJ whole genome shotgun (WGS) entry which is preliminary data.</text>
</comment>
<dbReference type="Proteomes" id="UP001602287">
    <property type="component" value="Unassembled WGS sequence"/>
</dbReference>
<name>A0ABW6VQF2_9ACTN</name>
<sequence length="432" mass="45564">MTEGRSLSIIELGEIRDEPPSAPSVRRPRAAARPLHGAAVLLLSLVVLAAAAPWAQRTVSVVPASRTATAYLAAESVFVVDPPIPDGDRYLSAYAQPAPAGAAVRRRWQAPLARTGDYLDVRIERGLVLATAVSAPNRVFQTTAFDAVTGRQRWQHPGSLQPTADGGLLLTDGREDGSGAVSGVAPDTGRVLWSVPIPPAANPTYHHDPAGQVDRFVLLQPTGEVQVHDAGSGHLLRSIDTLPGDRSAYQRVQVVNELLLLVPPGSTRLVSFALADLAPLWTAEVTLVSHVLDCGGLLCAVPQTGGLQVLDPATGAVRWSEPGQDVLADVRSGRLLMAVPGRGYAVRDAATGQVRTELGGWSLMPVLDADDPLVGVRRGDDGRMVVAELDLVAGRARIVDVLPGIAGSCQASLPVLLCQRLDGTTALWRLTR</sequence>
<reference evidence="2 3" key="1">
    <citation type="submission" date="2024-10" db="EMBL/GenBank/DDBJ databases">
        <title>The Natural Products Discovery Center: Release of the First 8490 Sequenced Strains for Exploring Actinobacteria Biosynthetic Diversity.</title>
        <authorList>
            <person name="Kalkreuter E."/>
            <person name="Kautsar S.A."/>
            <person name="Yang D."/>
            <person name="Bader C.D."/>
            <person name="Teijaro C.N."/>
            <person name="Fluegel L."/>
            <person name="Davis C.M."/>
            <person name="Simpson J.R."/>
            <person name="Lauterbach L."/>
            <person name="Steele A.D."/>
            <person name="Gui C."/>
            <person name="Meng S."/>
            <person name="Li G."/>
            <person name="Viehrig K."/>
            <person name="Ye F."/>
            <person name="Su P."/>
            <person name="Kiefer A.F."/>
            <person name="Nichols A."/>
            <person name="Cepeda A.J."/>
            <person name="Yan W."/>
            <person name="Fan B."/>
            <person name="Jiang Y."/>
            <person name="Adhikari A."/>
            <person name="Zheng C.-J."/>
            <person name="Schuster L."/>
            <person name="Cowan T.M."/>
            <person name="Smanski M.J."/>
            <person name="Chevrette M.G."/>
            <person name="De Carvalho L.P.S."/>
            <person name="Shen B."/>
        </authorList>
    </citation>
    <scope>NUCLEOTIDE SEQUENCE [LARGE SCALE GENOMIC DNA]</scope>
    <source>
        <strain evidence="2 3">NPDC000140</strain>
    </source>
</reference>
<dbReference type="RefSeq" id="WP_167337358.1">
    <property type="nucleotide sequence ID" value="NZ_JBIAZM010000003.1"/>
</dbReference>
<evidence type="ECO:0000313" key="2">
    <source>
        <dbReference type="EMBL" id="MFF5199870.1"/>
    </source>
</evidence>
<accession>A0ABW6VQF2</accession>
<dbReference type="EMBL" id="JBIAZM010000003">
    <property type="protein sequence ID" value="MFF5199870.1"/>
    <property type="molecule type" value="Genomic_DNA"/>
</dbReference>